<evidence type="ECO:0000259" key="3">
    <source>
        <dbReference type="Pfam" id="PF20906"/>
    </source>
</evidence>
<evidence type="ECO:0000259" key="2">
    <source>
        <dbReference type="Pfam" id="PF06032"/>
    </source>
</evidence>
<sequence length="417" mass="42267">MTPARIGPEELEHLASGALVLAAGAEPSSFRTVLDLARAAVRDRGPVPLIPVEGAGAGRLCVAVSLVGSSTALAERLPLGAEPVRAVRALERRLGRRAEALVPLNMAAENALLSFVCAAGSGLPLVDGDGCGRVLPLLEQTTFTLAGVEAAPLALATPAGDVVVIEAAGSRIEELVRPLVLAAGGWAVAACYAMDGTALAASAVPGTVTRALAAGARGTHTQLGDAGGSNIGSRNTGSGNIRSRTTGGKNTAGKNTASRTAGGAKAEGTHVPATHARGTDALFEPWGARRLCRGRIVGVEHPGGGAEPQEQPEALPSRPTSVVVAETEGLERRVRLEAHNEVLLALADGAPVAAVPDQILMVSPADGRVLDVERARPGIEVEVVVIPAAPAWRTPEGRRLARGGGLGPLSPVAQEEP</sequence>
<dbReference type="InterPro" id="IPR024071">
    <property type="entry name" value="S-Me-THD_C_sf"/>
</dbReference>
<feature type="domain" description="S-Me-THD N-terminal" evidence="2">
    <location>
        <begin position="10"/>
        <end position="166"/>
    </location>
</feature>
<dbReference type="RefSeq" id="WP_274039162.1">
    <property type="nucleotide sequence ID" value="NZ_JANCPR020000004.1"/>
</dbReference>
<feature type="region of interest" description="Disordered" evidence="1">
    <location>
        <begin position="301"/>
        <end position="320"/>
    </location>
</feature>
<keyword evidence="5" id="KW-1185">Reference proteome</keyword>
<dbReference type="Pfam" id="PF06032">
    <property type="entry name" value="S-Me-THD_N"/>
    <property type="match status" value="1"/>
</dbReference>
<name>A0ABT6ZQK9_9ACTN</name>
<evidence type="ECO:0000313" key="4">
    <source>
        <dbReference type="EMBL" id="MDJ1131335.1"/>
    </source>
</evidence>
<dbReference type="Gene3D" id="2.40.390.10">
    <property type="entry name" value="CV3147-like"/>
    <property type="match status" value="1"/>
</dbReference>
<dbReference type="SUPFAM" id="SSF160991">
    <property type="entry name" value="CV3147-like"/>
    <property type="match status" value="2"/>
</dbReference>
<feature type="compositionally biased region" description="Low complexity" evidence="1">
    <location>
        <begin position="245"/>
        <end position="257"/>
    </location>
</feature>
<reference evidence="4 5" key="1">
    <citation type="submission" date="2023-05" db="EMBL/GenBank/DDBJ databases">
        <title>Streptantibioticus silvisoli sp. nov., acidotolerant actinomycetes 1 from pine litter.</title>
        <authorList>
            <person name="Swiecimska M."/>
            <person name="Golinska P."/>
            <person name="Sangal V."/>
            <person name="Wachnowicz B."/>
            <person name="Goodfellow M."/>
        </authorList>
    </citation>
    <scope>NUCLEOTIDE SEQUENCE [LARGE SCALE GENOMIC DNA]</scope>
    <source>
        <strain evidence="4 5">DSM 42109</strain>
    </source>
</reference>
<feature type="region of interest" description="Disordered" evidence="1">
    <location>
        <begin position="394"/>
        <end position="417"/>
    </location>
</feature>
<protein>
    <submittedName>
        <fullName evidence="4">DUF917 family protein</fullName>
    </submittedName>
</protein>
<dbReference type="InterPro" id="IPR048350">
    <property type="entry name" value="S-Me-THD-like_C"/>
</dbReference>
<accession>A0ABT6ZQK9</accession>
<feature type="region of interest" description="Disordered" evidence="1">
    <location>
        <begin position="220"/>
        <end position="276"/>
    </location>
</feature>
<feature type="compositionally biased region" description="Polar residues" evidence="1">
    <location>
        <begin position="231"/>
        <end position="244"/>
    </location>
</feature>
<feature type="domain" description="S-Me-THD-like C-terminal" evidence="3">
    <location>
        <begin position="171"/>
        <end position="216"/>
    </location>
</feature>
<feature type="domain" description="S-Me-THD-like C-terminal" evidence="3">
    <location>
        <begin position="277"/>
        <end position="400"/>
    </location>
</feature>
<evidence type="ECO:0000313" key="5">
    <source>
        <dbReference type="Proteomes" id="UP001214441"/>
    </source>
</evidence>
<comment type="caution">
    <text evidence="4">The sequence shown here is derived from an EMBL/GenBank/DDBJ whole genome shotgun (WGS) entry which is preliminary data.</text>
</comment>
<proteinExistence type="predicted"/>
<dbReference type="InterPro" id="IPR010318">
    <property type="entry name" value="S-Me-THD_N"/>
</dbReference>
<dbReference type="Proteomes" id="UP001214441">
    <property type="component" value="Unassembled WGS sequence"/>
</dbReference>
<dbReference type="EMBL" id="JANCPR020000004">
    <property type="protein sequence ID" value="MDJ1131335.1"/>
    <property type="molecule type" value="Genomic_DNA"/>
</dbReference>
<dbReference type="InterPro" id="IPR027479">
    <property type="entry name" value="S-Me-THD_N_sf"/>
</dbReference>
<dbReference type="Gene3D" id="3.40.1610.10">
    <property type="entry name" value="CV3147-like domain"/>
    <property type="match status" value="1"/>
</dbReference>
<dbReference type="Pfam" id="PF20906">
    <property type="entry name" value="S-Me-THD_C"/>
    <property type="match status" value="2"/>
</dbReference>
<evidence type="ECO:0000256" key="1">
    <source>
        <dbReference type="SAM" id="MobiDB-lite"/>
    </source>
</evidence>
<organism evidence="4 5">
    <name type="scientific">Streptomyces iconiensis</name>
    <dbReference type="NCBI Taxonomy" id="1384038"/>
    <lineage>
        <taxon>Bacteria</taxon>
        <taxon>Bacillati</taxon>
        <taxon>Actinomycetota</taxon>
        <taxon>Actinomycetes</taxon>
        <taxon>Kitasatosporales</taxon>
        <taxon>Streptomycetaceae</taxon>
        <taxon>Streptomyces</taxon>
    </lineage>
</organism>
<gene>
    <name evidence="4" type="ORF">NMN56_005075</name>
</gene>